<name>A0A812VEH9_SYMPI</name>
<accession>A0A812VEH9</accession>
<feature type="repeat" description="ANK" evidence="3">
    <location>
        <begin position="304"/>
        <end position="333"/>
    </location>
</feature>
<dbReference type="Pfam" id="PF12796">
    <property type="entry name" value="Ank_2"/>
    <property type="match status" value="2"/>
</dbReference>
<keyword evidence="2 3" id="KW-0040">ANK repeat</keyword>
<feature type="repeat" description="ANK" evidence="3">
    <location>
        <begin position="184"/>
        <end position="216"/>
    </location>
</feature>
<dbReference type="EMBL" id="CAJNIZ010041857">
    <property type="protein sequence ID" value="CAE7618017.1"/>
    <property type="molecule type" value="Genomic_DNA"/>
</dbReference>
<dbReference type="InterPro" id="IPR002110">
    <property type="entry name" value="Ankyrin_rpt"/>
</dbReference>
<dbReference type="Pfam" id="PF00023">
    <property type="entry name" value="Ank"/>
    <property type="match status" value="1"/>
</dbReference>
<evidence type="ECO:0000256" key="3">
    <source>
        <dbReference type="PROSITE-ProRule" id="PRU00023"/>
    </source>
</evidence>
<evidence type="ECO:0000313" key="4">
    <source>
        <dbReference type="EMBL" id="CAE7618017.1"/>
    </source>
</evidence>
<dbReference type="SUPFAM" id="SSF48403">
    <property type="entry name" value="Ankyrin repeat"/>
    <property type="match status" value="1"/>
</dbReference>
<reference evidence="4" key="1">
    <citation type="submission" date="2021-02" db="EMBL/GenBank/DDBJ databases">
        <authorList>
            <person name="Dougan E. K."/>
            <person name="Rhodes N."/>
            <person name="Thang M."/>
            <person name="Chan C."/>
        </authorList>
    </citation>
    <scope>NUCLEOTIDE SEQUENCE</scope>
</reference>
<protein>
    <submittedName>
        <fullName evidence="4">Mask protein</fullName>
    </submittedName>
</protein>
<evidence type="ECO:0000256" key="2">
    <source>
        <dbReference type="ARBA" id="ARBA00023043"/>
    </source>
</evidence>
<dbReference type="PROSITE" id="PS50297">
    <property type="entry name" value="ANK_REP_REGION"/>
    <property type="match status" value="3"/>
</dbReference>
<evidence type="ECO:0000256" key="1">
    <source>
        <dbReference type="ARBA" id="ARBA00022737"/>
    </source>
</evidence>
<evidence type="ECO:0000313" key="5">
    <source>
        <dbReference type="Proteomes" id="UP000649617"/>
    </source>
</evidence>
<keyword evidence="5" id="KW-1185">Reference proteome</keyword>
<feature type="repeat" description="ANK" evidence="3">
    <location>
        <begin position="100"/>
        <end position="124"/>
    </location>
</feature>
<dbReference type="PANTHER" id="PTHR24198">
    <property type="entry name" value="ANKYRIN REPEAT AND PROTEIN KINASE DOMAIN-CONTAINING PROTEIN"/>
    <property type="match status" value="1"/>
</dbReference>
<dbReference type="SMART" id="SM00248">
    <property type="entry name" value="ANK"/>
    <property type="match status" value="7"/>
</dbReference>
<proteinExistence type="predicted"/>
<dbReference type="PROSITE" id="PS50088">
    <property type="entry name" value="ANK_REPEAT"/>
    <property type="match status" value="3"/>
</dbReference>
<dbReference type="AlphaFoldDB" id="A0A812VEH9"/>
<dbReference type="OrthoDB" id="2096069at2759"/>
<sequence length="426" mass="44996">MLAAIPVESLSDVRSLKHHLHQTYAVPLFRQVVLQDCEIQDDSASLLSPGDVQLVVRNTFSTTPHAEVQDFLRLVRDGRVSEVEDVLMRFHDPNLPRGLPLDCASESGHLEIVRLLLQAGARISPECLAVASGAGHTEVVGALLEARADPESRREGRFSALLCASNNGHAGVVRTLLEASAAEEGSASLDWAAKLGHLEVVHLLVQAGFGSHEVDGPLDGTRLLSAARGGQVEVASLLLDVGLIRGWGQHALSPASPALQWYADALSEASGHGHIKVVRLLLEAAATAAALDVTGLLWTRLPGTPLIETSETGHVEVVRVLLQAGASPNLTDKDGLLPGAQPPRSVAQHLAGRTALMAGAATDLLDNRGSSALMYAVDGRRKGAARLLLEAGGAMPTEQRYQEALSSVLEAETPSPSGEEDFDLFA</sequence>
<keyword evidence="1" id="KW-0677">Repeat</keyword>
<organism evidence="4 5">
    <name type="scientific">Symbiodinium pilosum</name>
    <name type="common">Dinoflagellate</name>
    <dbReference type="NCBI Taxonomy" id="2952"/>
    <lineage>
        <taxon>Eukaryota</taxon>
        <taxon>Sar</taxon>
        <taxon>Alveolata</taxon>
        <taxon>Dinophyceae</taxon>
        <taxon>Suessiales</taxon>
        <taxon>Symbiodiniaceae</taxon>
        <taxon>Symbiodinium</taxon>
    </lineage>
</organism>
<gene>
    <name evidence="4" type="primary">mask</name>
    <name evidence="4" type="ORF">SPIL2461_LOCUS16219</name>
</gene>
<dbReference type="PANTHER" id="PTHR24198:SF165">
    <property type="entry name" value="ANKYRIN REPEAT-CONTAINING PROTEIN-RELATED"/>
    <property type="match status" value="1"/>
</dbReference>
<dbReference type="Proteomes" id="UP000649617">
    <property type="component" value="Unassembled WGS sequence"/>
</dbReference>
<dbReference type="Gene3D" id="1.25.40.20">
    <property type="entry name" value="Ankyrin repeat-containing domain"/>
    <property type="match status" value="2"/>
</dbReference>
<dbReference type="InterPro" id="IPR036770">
    <property type="entry name" value="Ankyrin_rpt-contain_sf"/>
</dbReference>
<comment type="caution">
    <text evidence="4">The sequence shown here is derived from an EMBL/GenBank/DDBJ whole genome shotgun (WGS) entry which is preliminary data.</text>
</comment>